<dbReference type="KEGG" id="pfh:PFHG_04533"/>
<keyword evidence="2" id="KW-0732">Signal</keyword>
<name>A0A0L7KHJ3_PLAFX</name>
<sequence>MKLHYSKILLFSLPLNILVTSSYAHNKNKPYITPHARTTTSRVLSECDIETSIYDNDPDMKYVKENFDRQTSQRFEEYEERMIKNRQKCKEQCEKDIKQIILKDKIDKSLEEKIEKGCLRCGCGLGGVAAGVGIIGPAAVKGLENAALLAASQMGIDVGIKAAIDGLGNIAGLSDFSLIKWHGMVTPTTYYKPMNLISIVSKEYYKCTEPGNTIDTLFCQATKAWDAQRSTLGLETVSRQAAEVAGAAGRAAKAAEEAQIGEVTIASSNAYSAIGYSVLAILIILLIMVIIYLILRYRRKKKMNKKVQYTKLLNQ</sequence>
<evidence type="ECO:0000313" key="4">
    <source>
        <dbReference type="Proteomes" id="UP000054289"/>
    </source>
</evidence>
<proteinExistence type="predicted"/>
<dbReference type="Pfam" id="PF02009">
    <property type="entry name" value="RIFIN"/>
    <property type="match status" value="1"/>
</dbReference>
<dbReference type="AlphaFoldDB" id="A0A0L7KHJ3"/>
<protein>
    <recommendedName>
        <fullName evidence="5">Rifin</fullName>
    </recommendedName>
</protein>
<accession>A0A0L7KHJ3</accession>
<feature type="signal peptide" evidence="2">
    <location>
        <begin position="1"/>
        <end position="24"/>
    </location>
</feature>
<dbReference type="Proteomes" id="UP000054289">
    <property type="component" value="Unassembled WGS sequence"/>
</dbReference>
<dbReference type="NCBIfam" id="TIGR01477">
    <property type="entry name" value="RIFIN"/>
    <property type="match status" value="1"/>
</dbReference>
<keyword evidence="1" id="KW-0812">Transmembrane</keyword>
<dbReference type="EMBL" id="CH672100">
    <property type="protein sequence ID" value="KOB62793.1"/>
    <property type="molecule type" value="Genomic_DNA"/>
</dbReference>
<feature type="chain" id="PRO_5005572526" description="Rifin" evidence="2">
    <location>
        <begin position="25"/>
        <end position="315"/>
    </location>
</feature>
<dbReference type="VEuPathDB" id="PlasmoDB:PfHB3_010006100"/>
<reference evidence="4" key="2">
    <citation type="submission" date="2006-03" db="EMBL/GenBank/DDBJ databases">
        <title>The genome sequence of the Plasmodium falciparum HB3.</title>
        <authorList>
            <consortium name="The Broad Institute Genome Sequencing Platform"/>
            <person name="Birren B."/>
            <person name="Lander E."/>
            <person name="Galagan J."/>
            <person name="Nusbaum C."/>
            <person name="Devon K."/>
            <person name="Henn M."/>
            <person name="Jaffe D."/>
            <person name="Butler J."/>
            <person name="Alvarez P."/>
            <person name="Gnerre S."/>
            <person name="Grabherr M."/>
            <person name="Kleber M."/>
            <person name="Mauceli E."/>
            <person name="Brockman W."/>
            <person name="MacCallum I.A."/>
            <person name="Rounsley S."/>
            <person name="Young S."/>
            <person name="LaButti K."/>
            <person name="Pushparaj V."/>
            <person name="DeCaprio D."/>
            <person name="Crawford M."/>
            <person name="Koehrsen M."/>
            <person name="Engels R."/>
            <person name="Montgomery P."/>
            <person name="Pearson M."/>
            <person name="Howarth C."/>
            <person name="Larson L."/>
            <person name="Luoma S."/>
            <person name="White J."/>
            <person name="Kodira C."/>
            <person name="Zeng Q."/>
            <person name="Oleary S."/>
            <person name="Yandava C."/>
            <person name="Alvarado L."/>
            <person name="Wirth D."/>
            <person name="Volkman S."/>
            <person name="Hartl D."/>
        </authorList>
    </citation>
    <scope>NUCLEOTIDE SEQUENCE [LARGE SCALE GENOMIC DNA]</scope>
</reference>
<dbReference type="OrthoDB" id="10586882at2759"/>
<reference evidence="3 4" key="1">
    <citation type="submission" date="2006-03" db="EMBL/GenBank/DDBJ databases">
        <title>Annotation of Plasmodium falciparum HB3.</title>
        <authorList>
            <consortium name="The Broad Institute Genome Sequencing Platform"/>
            <person name="Volkman S.K."/>
            <person name="Neafsey D.E."/>
            <person name="Dash A.P."/>
            <person name="Chitnis C.E."/>
            <person name="Hartl D.L."/>
            <person name="Young S.K."/>
            <person name="Zeng Q."/>
            <person name="Koehrsen M."/>
            <person name="Alvarado L."/>
            <person name="Berlin A."/>
            <person name="Borenstein D."/>
            <person name="Chapman S.B."/>
            <person name="Chen Z."/>
            <person name="Engels R."/>
            <person name="Freedman E."/>
            <person name="Gellesch M."/>
            <person name="Goldberg J."/>
            <person name="Griggs A."/>
            <person name="Gujja S."/>
            <person name="Heilman E.R."/>
            <person name="Heiman D.I."/>
            <person name="Howarth C."/>
            <person name="Jen D."/>
            <person name="Larson L."/>
            <person name="Mehta T."/>
            <person name="Neiman D."/>
            <person name="Park D."/>
            <person name="Pearson M."/>
            <person name="Roberts A."/>
            <person name="Saif S."/>
            <person name="Shea T."/>
            <person name="Shenoy N."/>
            <person name="Sisk P."/>
            <person name="Stolte C."/>
            <person name="Sykes S."/>
            <person name="Walk T."/>
            <person name="White J."/>
            <person name="Yandava C."/>
            <person name="Haas B."/>
            <person name="Henn M.R."/>
            <person name="Nusbaum C."/>
            <person name="Birren B."/>
        </authorList>
    </citation>
    <scope>NUCLEOTIDE SEQUENCE [LARGE SCALE GENOMIC DNA]</scope>
    <source>
        <strain evidence="3">HB3</strain>
    </source>
</reference>
<organism evidence="3 4">
    <name type="scientific">Plasmodium falciparum (isolate HB3)</name>
    <dbReference type="NCBI Taxonomy" id="137071"/>
    <lineage>
        <taxon>Eukaryota</taxon>
        <taxon>Sar</taxon>
        <taxon>Alveolata</taxon>
        <taxon>Apicomplexa</taxon>
        <taxon>Aconoidasida</taxon>
        <taxon>Haemosporida</taxon>
        <taxon>Plasmodiidae</taxon>
        <taxon>Plasmodium</taxon>
        <taxon>Plasmodium (Laverania)</taxon>
    </lineage>
</organism>
<feature type="transmembrane region" description="Helical" evidence="1">
    <location>
        <begin position="273"/>
        <end position="295"/>
    </location>
</feature>
<keyword evidence="1" id="KW-1133">Transmembrane helix</keyword>
<dbReference type="InterPro" id="IPR006373">
    <property type="entry name" value="VSA_Rifin"/>
</dbReference>
<gene>
    <name evidence="3" type="ORF">PFHG_04533</name>
</gene>
<evidence type="ECO:0000256" key="1">
    <source>
        <dbReference type="SAM" id="Phobius"/>
    </source>
</evidence>
<evidence type="ECO:0000256" key="2">
    <source>
        <dbReference type="SAM" id="SignalP"/>
    </source>
</evidence>
<keyword evidence="1" id="KW-0472">Membrane</keyword>
<evidence type="ECO:0000313" key="3">
    <source>
        <dbReference type="EMBL" id="KOB62793.1"/>
    </source>
</evidence>
<dbReference type="OMA" id="KISNTCA"/>
<evidence type="ECO:0008006" key="5">
    <source>
        <dbReference type="Google" id="ProtNLM"/>
    </source>
</evidence>